<evidence type="ECO:0000313" key="2">
    <source>
        <dbReference type="Proteomes" id="UP001367508"/>
    </source>
</evidence>
<reference evidence="1 2" key="1">
    <citation type="submission" date="2024-01" db="EMBL/GenBank/DDBJ databases">
        <title>The genomes of 5 underutilized Papilionoideae crops provide insights into root nodulation and disease resistanc.</title>
        <authorList>
            <person name="Jiang F."/>
        </authorList>
    </citation>
    <scope>NUCLEOTIDE SEQUENCE [LARGE SCALE GENOMIC DNA]</scope>
    <source>
        <strain evidence="1">LVBAO_FW01</strain>
        <tissue evidence="1">Leaves</tissue>
    </source>
</reference>
<name>A0AAN9QAM8_CANGL</name>
<comment type="caution">
    <text evidence="1">The sequence shown here is derived from an EMBL/GenBank/DDBJ whole genome shotgun (WGS) entry which is preliminary data.</text>
</comment>
<sequence>MNRQRECLDAMLTYQKAVSNICLKIEPACLKIENGLVHLDLNMMRRSSHYAMKMGRVGRPSSLQGISF</sequence>
<keyword evidence="2" id="KW-1185">Reference proteome</keyword>
<proteinExistence type="predicted"/>
<dbReference type="Proteomes" id="UP001367508">
    <property type="component" value="Unassembled WGS sequence"/>
</dbReference>
<organism evidence="1 2">
    <name type="scientific">Canavalia gladiata</name>
    <name type="common">Sword bean</name>
    <name type="synonym">Dolichos gladiatus</name>
    <dbReference type="NCBI Taxonomy" id="3824"/>
    <lineage>
        <taxon>Eukaryota</taxon>
        <taxon>Viridiplantae</taxon>
        <taxon>Streptophyta</taxon>
        <taxon>Embryophyta</taxon>
        <taxon>Tracheophyta</taxon>
        <taxon>Spermatophyta</taxon>
        <taxon>Magnoliopsida</taxon>
        <taxon>eudicotyledons</taxon>
        <taxon>Gunneridae</taxon>
        <taxon>Pentapetalae</taxon>
        <taxon>rosids</taxon>
        <taxon>fabids</taxon>
        <taxon>Fabales</taxon>
        <taxon>Fabaceae</taxon>
        <taxon>Papilionoideae</taxon>
        <taxon>50 kb inversion clade</taxon>
        <taxon>NPAAA clade</taxon>
        <taxon>indigoferoid/millettioid clade</taxon>
        <taxon>Phaseoleae</taxon>
        <taxon>Canavalia</taxon>
    </lineage>
</organism>
<evidence type="ECO:0000313" key="1">
    <source>
        <dbReference type="EMBL" id="KAK7328416.1"/>
    </source>
</evidence>
<dbReference type="EMBL" id="JAYMYQ010000005">
    <property type="protein sequence ID" value="KAK7328416.1"/>
    <property type="molecule type" value="Genomic_DNA"/>
</dbReference>
<gene>
    <name evidence="1" type="ORF">VNO77_22522</name>
</gene>
<dbReference type="AlphaFoldDB" id="A0AAN9QAM8"/>
<protein>
    <submittedName>
        <fullName evidence="1">Uncharacterized protein</fullName>
    </submittedName>
</protein>
<accession>A0AAN9QAM8</accession>